<dbReference type="InterPro" id="IPR001841">
    <property type="entry name" value="Znf_RING"/>
</dbReference>
<organism evidence="4 5">
    <name type="scientific">Mycena alexandri</name>
    <dbReference type="NCBI Taxonomy" id="1745969"/>
    <lineage>
        <taxon>Eukaryota</taxon>
        <taxon>Fungi</taxon>
        <taxon>Dikarya</taxon>
        <taxon>Basidiomycota</taxon>
        <taxon>Agaricomycotina</taxon>
        <taxon>Agaricomycetes</taxon>
        <taxon>Agaricomycetidae</taxon>
        <taxon>Agaricales</taxon>
        <taxon>Marasmiineae</taxon>
        <taxon>Mycenaceae</taxon>
        <taxon>Mycena</taxon>
    </lineage>
</organism>
<accession>A0AAD6TD99</accession>
<dbReference type="AlphaFoldDB" id="A0AAD6TD99"/>
<sequence length="192" mass="21652">MSQTPDNFRRPSGSSKKFAAQTPEERSRTRALLAQSGRRAPIPKALTRVRVHNPRQHQQSQAQAGYREPRTTALTREDLYDEGRLPAALAFSRPSQRCSLCAAVKCHPVSYLCGHSHCYACIRLWLDRDWRCPVSTCRALITREPHRHFAEEQALAEAFPNWVDATSVAYSWDGLTFPKAAEHDFASGDESS</sequence>
<evidence type="ECO:0000256" key="1">
    <source>
        <dbReference type="PROSITE-ProRule" id="PRU00175"/>
    </source>
</evidence>
<dbReference type="GO" id="GO:0008270">
    <property type="term" value="F:zinc ion binding"/>
    <property type="evidence" value="ECO:0007669"/>
    <property type="project" value="UniProtKB-KW"/>
</dbReference>
<evidence type="ECO:0000256" key="2">
    <source>
        <dbReference type="SAM" id="MobiDB-lite"/>
    </source>
</evidence>
<dbReference type="Proteomes" id="UP001218188">
    <property type="component" value="Unassembled WGS sequence"/>
</dbReference>
<keyword evidence="1" id="KW-0863">Zinc-finger</keyword>
<name>A0AAD6TD99_9AGAR</name>
<keyword evidence="5" id="KW-1185">Reference proteome</keyword>
<comment type="caution">
    <text evidence="4">The sequence shown here is derived from an EMBL/GenBank/DDBJ whole genome shotgun (WGS) entry which is preliminary data.</text>
</comment>
<protein>
    <recommendedName>
        <fullName evidence="3">RING-type domain-containing protein</fullName>
    </recommendedName>
</protein>
<feature type="domain" description="RING-type" evidence="3">
    <location>
        <begin position="98"/>
        <end position="134"/>
    </location>
</feature>
<dbReference type="SUPFAM" id="SSF57850">
    <property type="entry name" value="RING/U-box"/>
    <property type="match status" value="1"/>
</dbReference>
<gene>
    <name evidence="4" type="ORF">C8F04DRAFT_1176384</name>
</gene>
<evidence type="ECO:0000313" key="5">
    <source>
        <dbReference type="Proteomes" id="UP001218188"/>
    </source>
</evidence>
<evidence type="ECO:0000313" key="4">
    <source>
        <dbReference type="EMBL" id="KAJ7042213.1"/>
    </source>
</evidence>
<keyword evidence="1" id="KW-0479">Metal-binding</keyword>
<reference evidence="4" key="1">
    <citation type="submission" date="2023-03" db="EMBL/GenBank/DDBJ databases">
        <title>Massive genome expansion in bonnet fungi (Mycena s.s.) driven by repeated elements and novel gene families across ecological guilds.</title>
        <authorList>
            <consortium name="Lawrence Berkeley National Laboratory"/>
            <person name="Harder C.B."/>
            <person name="Miyauchi S."/>
            <person name="Viragh M."/>
            <person name="Kuo A."/>
            <person name="Thoen E."/>
            <person name="Andreopoulos B."/>
            <person name="Lu D."/>
            <person name="Skrede I."/>
            <person name="Drula E."/>
            <person name="Henrissat B."/>
            <person name="Morin E."/>
            <person name="Kohler A."/>
            <person name="Barry K."/>
            <person name="LaButti K."/>
            <person name="Morin E."/>
            <person name="Salamov A."/>
            <person name="Lipzen A."/>
            <person name="Mereny Z."/>
            <person name="Hegedus B."/>
            <person name="Baldrian P."/>
            <person name="Stursova M."/>
            <person name="Weitz H."/>
            <person name="Taylor A."/>
            <person name="Grigoriev I.V."/>
            <person name="Nagy L.G."/>
            <person name="Martin F."/>
            <person name="Kauserud H."/>
        </authorList>
    </citation>
    <scope>NUCLEOTIDE SEQUENCE</scope>
    <source>
        <strain evidence="4">CBHHK200</strain>
    </source>
</reference>
<dbReference type="InterPro" id="IPR013083">
    <property type="entry name" value="Znf_RING/FYVE/PHD"/>
</dbReference>
<feature type="region of interest" description="Disordered" evidence="2">
    <location>
        <begin position="1"/>
        <end position="71"/>
    </location>
</feature>
<dbReference type="Gene3D" id="3.30.40.10">
    <property type="entry name" value="Zinc/RING finger domain, C3HC4 (zinc finger)"/>
    <property type="match status" value="1"/>
</dbReference>
<dbReference type="PROSITE" id="PS50089">
    <property type="entry name" value="ZF_RING_2"/>
    <property type="match status" value="1"/>
</dbReference>
<keyword evidence="1" id="KW-0862">Zinc</keyword>
<evidence type="ECO:0000259" key="3">
    <source>
        <dbReference type="PROSITE" id="PS50089"/>
    </source>
</evidence>
<proteinExistence type="predicted"/>
<dbReference type="EMBL" id="JARJCM010000013">
    <property type="protein sequence ID" value="KAJ7042213.1"/>
    <property type="molecule type" value="Genomic_DNA"/>
</dbReference>